<accession>A0A820LC19</accession>
<feature type="non-terminal residue" evidence="1">
    <location>
        <position position="154"/>
    </location>
</feature>
<proteinExistence type="predicted"/>
<protein>
    <submittedName>
        <fullName evidence="1">Uncharacterized protein</fullName>
    </submittedName>
</protein>
<gene>
    <name evidence="1" type="ORF">FNK824_LOCUS42347</name>
</gene>
<dbReference type="AlphaFoldDB" id="A0A820LC19"/>
<organism evidence="1 2">
    <name type="scientific">Rotaria sordida</name>
    <dbReference type="NCBI Taxonomy" id="392033"/>
    <lineage>
        <taxon>Eukaryota</taxon>
        <taxon>Metazoa</taxon>
        <taxon>Spiralia</taxon>
        <taxon>Gnathifera</taxon>
        <taxon>Rotifera</taxon>
        <taxon>Eurotatoria</taxon>
        <taxon>Bdelloidea</taxon>
        <taxon>Philodinida</taxon>
        <taxon>Philodinidae</taxon>
        <taxon>Rotaria</taxon>
    </lineage>
</organism>
<feature type="non-terminal residue" evidence="1">
    <location>
        <position position="1"/>
    </location>
</feature>
<evidence type="ECO:0000313" key="1">
    <source>
        <dbReference type="EMBL" id="CAF4351329.1"/>
    </source>
</evidence>
<dbReference type="Proteomes" id="UP000663874">
    <property type="component" value="Unassembled WGS sequence"/>
</dbReference>
<sequence>YLNEDILKNQLSEYKTVIQEQFLINIFHRKQLTNTQFELALSQNMRRRQVIQTNILSNQIKSTKIAKEKVQRKVDHVLLKIDENIQSYSKPTQISSHLTYNNLIKQHKSIIENNQQLLTINNELLPNLRTLRHNYIQSKIPRNQLHLLVEQGGW</sequence>
<reference evidence="1" key="1">
    <citation type="submission" date="2021-02" db="EMBL/GenBank/DDBJ databases">
        <authorList>
            <person name="Nowell W R."/>
        </authorList>
    </citation>
    <scope>NUCLEOTIDE SEQUENCE</scope>
</reference>
<comment type="caution">
    <text evidence="1">The sequence shown here is derived from an EMBL/GenBank/DDBJ whole genome shotgun (WGS) entry which is preliminary data.</text>
</comment>
<name>A0A820LC19_9BILA</name>
<evidence type="ECO:0000313" key="2">
    <source>
        <dbReference type="Proteomes" id="UP000663874"/>
    </source>
</evidence>
<dbReference type="EMBL" id="CAJOBE010049167">
    <property type="protein sequence ID" value="CAF4351329.1"/>
    <property type="molecule type" value="Genomic_DNA"/>
</dbReference>